<dbReference type="EMBL" id="JAFBIL020000002">
    <property type="protein sequence ID" value="MBZ2207060.1"/>
    <property type="molecule type" value="Genomic_DNA"/>
</dbReference>
<evidence type="ECO:0000256" key="1">
    <source>
        <dbReference type="SAM" id="SignalP"/>
    </source>
</evidence>
<keyword evidence="3" id="KW-1185">Reference proteome</keyword>
<name>A0ABS7SPK7_9BURK</name>
<evidence type="ECO:0000313" key="2">
    <source>
        <dbReference type="EMBL" id="MBZ2207060.1"/>
    </source>
</evidence>
<protein>
    <submittedName>
        <fullName evidence="2">Phosphate ABC transporter substrate-binding protein</fullName>
    </submittedName>
</protein>
<comment type="caution">
    <text evidence="2">The sequence shown here is derived from an EMBL/GenBank/DDBJ whole genome shotgun (WGS) entry which is preliminary data.</text>
</comment>
<gene>
    <name evidence="2" type="ORF">I4X03_007285</name>
</gene>
<dbReference type="RefSeq" id="WP_223467544.1">
    <property type="nucleotide sequence ID" value="NZ_JAFBIL020000002.1"/>
</dbReference>
<accession>A0ABS7SPK7</accession>
<organism evidence="2 3">
    <name type="scientific">Massilia soli</name>
    <dbReference type="NCBI Taxonomy" id="2792854"/>
    <lineage>
        <taxon>Bacteria</taxon>
        <taxon>Pseudomonadati</taxon>
        <taxon>Pseudomonadota</taxon>
        <taxon>Betaproteobacteria</taxon>
        <taxon>Burkholderiales</taxon>
        <taxon>Oxalobacteraceae</taxon>
        <taxon>Telluria group</taxon>
        <taxon>Massilia</taxon>
    </lineage>
</organism>
<dbReference type="Proteomes" id="UP000809349">
    <property type="component" value="Unassembled WGS sequence"/>
</dbReference>
<feature type="chain" id="PRO_5046347968" evidence="1">
    <location>
        <begin position="22"/>
        <end position="144"/>
    </location>
</feature>
<proteinExistence type="predicted"/>
<reference evidence="2 3" key="1">
    <citation type="submission" date="2021-01" db="EMBL/GenBank/DDBJ databases">
        <authorList>
            <person name="Ruan W."/>
            <person name="Khan S.A."/>
            <person name="Jeon C.O."/>
        </authorList>
    </citation>
    <scope>NUCLEOTIDE SEQUENCE [LARGE SCALE GENOMIC DNA]</scope>
    <source>
        <strain evidence="2 3">R798</strain>
    </source>
</reference>
<evidence type="ECO:0000313" key="3">
    <source>
        <dbReference type="Proteomes" id="UP000809349"/>
    </source>
</evidence>
<dbReference type="SUPFAM" id="SSF53850">
    <property type="entry name" value="Periplasmic binding protein-like II"/>
    <property type="match status" value="1"/>
</dbReference>
<dbReference type="Gene3D" id="3.40.190.10">
    <property type="entry name" value="Periplasmic binding protein-like II"/>
    <property type="match status" value="1"/>
</dbReference>
<keyword evidence="1" id="KW-0732">Signal</keyword>
<feature type="signal peptide" evidence="1">
    <location>
        <begin position="1"/>
        <end position="21"/>
    </location>
</feature>
<sequence length="144" mass="15476">MRSTTLRSLLAAALLAMPCHAALASEMVVIVSARSPVQALRPDQVADIFLGHAGHFPDGAEAVALDQGIGSPLRNEFYARVTSKSPALVKAYWTKMIFTGRGKPPRELPNSATVRKEVAANPALIGYIERIALDASVRPVLFVR</sequence>
<reference evidence="2 3" key="2">
    <citation type="submission" date="2021-08" db="EMBL/GenBank/DDBJ databases">
        <title>Massilia sp. R798.</title>
        <authorList>
            <person name="Baek J.H."/>
            <person name="Jung H.S."/>
            <person name="Kim K.R."/>
            <person name="Jeon C.O."/>
        </authorList>
    </citation>
    <scope>NUCLEOTIDE SEQUENCE [LARGE SCALE GENOMIC DNA]</scope>
    <source>
        <strain evidence="2 3">R798</strain>
    </source>
</reference>